<organism evidence="2 3">
    <name type="scientific">Streptomyces davaonensis (strain DSM 101723 / JCM 4913 / KCC S-0913 / 768)</name>
    <dbReference type="NCBI Taxonomy" id="1214101"/>
    <lineage>
        <taxon>Bacteria</taxon>
        <taxon>Bacillati</taxon>
        <taxon>Actinomycetota</taxon>
        <taxon>Actinomycetes</taxon>
        <taxon>Kitasatosporales</taxon>
        <taxon>Streptomycetaceae</taxon>
        <taxon>Streptomyces</taxon>
    </lineage>
</organism>
<dbReference type="AlphaFoldDB" id="K4QVH7"/>
<evidence type="ECO:0000313" key="2">
    <source>
        <dbReference type="EMBL" id="CCK24805.1"/>
    </source>
</evidence>
<proteinExistence type="predicted"/>
<feature type="compositionally biased region" description="Polar residues" evidence="1">
    <location>
        <begin position="24"/>
        <end position="36"/>
    </location>
</feature>
<evidence type="ECO:0000313" key="3">
    <source>
        <dbReference type="Proteomes" id="UP000008043"/>
    </source>
</evidence>
<reference evidence="2 3" key="1">
    <citation type="journal article" date="2012" name="J. Bacteriol.">
        <title>Genome sequence of the bacterium Streptomyces davawensis JCM 4913 and heterologous production of the unique antibiotic roseoflavin.</title>
        <authorList>
            <person name="Jankowitsch F."/>
            <person name="Schwarz J."/>
            <person name="Ruckert C."/>
            <person name="Gust B."/>
            <person name="Szczepanowski R."/>
            <person name="Blom J."/>
            <person name="Pelzer S."/>
            <person name="Kalinowski J."/>
            <person name="Mack M."/>
        </authorList>
    </citation>
    <scope>NUCLEOTIDE SEQUENCE [LARGE SCALE GENOMIC DNA]</scope>
    <source>
        <strain evidence="3">DSM 101723 / JCM 4913 / KCC S-0913 / 768</strain>
    </source>
</reference>
<protein>
    <recommendedName>
        <fullName evidence="4">Secreted protein</fullName>
    </recommendedName>
</protein>
<dbReference type="PATRIC" id="fig|1214101.3.peg.428"/>
<dbReference type="eggNOG" id="ENOG5033ED0">
    <property type="taxonomic scope" value="Bacteria"/>
</dbReference>
<feature type="region of interest" description="Disordered" evidence="1">
    <location>
        <begin position="1"/>
        <end position="36"/>
    </location>
</feature>
<keyword evidence="3" id="KW-1185">Reference proteome</keyword>
<evidence type="ECO:0000256" key="1">
    <source>
        <dbReference type="SAM" id="MobiDB-lite"/>
    </source>
</evidence>
<dbReference type="RefSeq" id="WP_015655209.1">
    <property type="nucleotide sequence ID" value="NC_020504.1"/>
</dbReference>
<sequence length="230" mass="24039">MTPRLLPPDHHRPRPGHRHDEGHGQSNDGGRRTTLNAWRRRGGTGLLTRRAAAALAVAACLALAAASCISRDLQAAGTSHAAASADATSTPDAQQTNQAAPLAQIQGQDSLVLTISSATRTSSGILTLRGTLKNTGDGTAVVPAALRGNEHHVARNGQSLGGATLVDFTGRKRYYVLRDTEGRPLTTTGLTSLKSAESVAVFMQFPAPPATTAQVDFHLPQFDTATLPIS</sequence>
<dbReference type="STRING" id="1214101.BN159_0426"/>
<name>K4QVH7_STRDJ</name>
<dbReference type="HOGENOM" id="CLU_105085_0_0_11"/>
<gene>
    <name evidence="2" type="ORF">BN159_0426</name>
</gene>
<accession>K4QVH7</accession>
<dbReference type="KEGG" id="sdv:BN159_0426"/>
<dbReference type="EMBL" id="HE971709">
    <property type="protein sequence ID" value="CCK24805.1"/>
    <property type="molecule type" value="Genomic_DNA"/>
</dbReference>
<evidence type="ECO:0008006" key="4">
    <source>
        <dbReference type="Google" id="ProtNLM"/>
    </source>
</evidence>
<dbReference type="Proteomes" id="UP000008043">
    <property type="component" value="Chromosome"/>
</dbReference>